<dbReference type="Gene3D" id="2.40.50.180">
    <property type="entry name" value="CheA-289, Domain 4"/>
    <property type="match status" value="1"/>
</dbReference>
<evidence type="ECO:0000313" key="3">
    <source>
        <dbReference type="Proteomes" id="UP001055101"/>
    </source>
</evidence>
<evidence type="ECO:0000313" key="2">
    <source>
        <dbReference type="EMBL" id="GJE54490.1"/>
    </source>
</evidence>
<accession>A0ABQ4TGH8</accession>
<comment type="caution">
    <text evidence="2">The sequence shown here is derived from an EMBL/GenBank/DDBJ whole genome shotgun (WGS) entry which is preliminary data.</text>
</comment>
<gene>
    <name evidence="2" type="ORF">EKPJFOCH_0966</name>
</gene>
<dbReference type="InterPro" id="IPR036061">
    <property type="entry name" value="CheW-like_dom_sf"/>
</dbReference>
<name>A0ABQ4TGH8_9HYPH</name>
<protein>
    <recommendedName>
        <fullName evidence="1">CheW-like domain-containing protein</fullName>
    </recommendedName>
</protein>
<feature type="domain" description="CheW-like" evidence="1">
    <location>
        <begin position="31"/>
        <end position="181"/>
    </location>
</feature>
<dbReference type="Proteomes" id="UP001055101">
    <property type="component" value="Unassembled WGS sequence"/>
</dbReference>
<dbReference type="InterPro" id="IPR002545">
    <property type="entry name" value="CheW-lke_dom"/>
</dbReference>
<dbReference type="EMBL" id="BPRA01000004">
    <property type="protein sequence ID" value="GJE54490.1"/>
    <property type="molecule type" value="Genomic_DNA"/>
</dbReference>
<keyword evidence="3" id="KW-1185">Reference proteome</keyword>
<organism evidence="2 3">
    <name type="scientific">Methylobacterium thuringiense</name>
    <dbReference type="NCBI Taxonomy" id="1003091"/>
    <lineage>
        <taxon>Bacteria</taxon>
        <taxon>Pseudomonadati</taxon>
        <taxon>Pseudomonadota</taxon>
        <taxon>Alphaproteobacteria</taxon>
        <taxon>Hyphomicrobiales</taxon>
        <taxon>Methylobacteriaceae</taxon>
        <taxon>Methylobacterium</taxon>
    </lineage>
</organism>
<dbReference type="Pfam" id="PF01584">
    <property type="entry name" value="CheW"/>
    <property type="match status" value="1"/>
</dbReference>
<dbReference type="SUPFAM" id="SSF50341">
    <property type="entry name" value="CheW-like"/>
    <property type="match status" value="1"/>
</dbReference>
<dbReference type="CDD" id="cd00588">
    <property type="entry name" value="CheW_like"/>
    <property type="match status" value="1"/>
</dbReference>
<dbReference type="Gene3D" id="2.30.30.40">
    <property type="entry name" value="SH3 Domains"/>
    <property type="match status" value="1"/>
</dbReference>
<evidence type="ECO:0000259" key="1">
    <source>
        <dbReference type="PROSITE" id="PS50851"/>
    </source>
</evidence>
<dbReference type="PROSITE" id="PS50851">
    <property type="entry name" value="CHEW"/>
    <property type="match status" value="1"/>
</dbReference>
<reference evidence="2" key="2">
    <citation type="submission" date="2021-08" db="EMBL/GenBank/DDBJ databases">
        <authorList>
            <person name="Tani A."/>
            <person name="Ola A."/>
            <person name="Ogura Y."/>
            <person name="Katsura K."/>
            <person name="Hayashi T."/>
        </authorList>
    </citation>
    <scope>NUCLEOTIDE SEQUENCE</scope>
    <source>
        <strain evidence="2">DSM 23674</strain>
    </source>
</reference>
<dbReference type="RefSeq" id="WP_147818278.1">
    <property type="nucleotide sequence ID" value="NZ_BPRA01000004.1"/>
</dbReference>
<proteinExistence type="predicted"/>
<sequence>MSETERHRALLDQRSAALAARGLAERHLGARADFLVCAVGAEHYGFPIAATAAVMPGRPCTAVPGAPAALRGIVAHAGIIVSVIDLAHVLGLGRNGETVGQGHFLRLRVDGPPVALAVDRVIGLASVEAGAIEAPPLVDGRDGLGAEAVSGYAPAGSDRGGSVSDGFAIIDLQRLLRPFLS</sequence>
<dbReference type="SMART" id="SM00260">
    <property type="entry name" value="CheW"/>
    <property type="match status" value="1"/>
</dbReference>
<reference evidence="2" key="1">
    <citation type="journal article" date="2021" name="Front. Microbiol.">
        <title>Comprehensive Comparative Genomics and Phenotyping of Methylobacterium Species.</title>
        <authorList>
            <person name="Alessa O."/>
            <person name="Ogura Y."/>
            <person name="Fujitani Y."/>
            <person name="Takami H."/>
            <person name="Hayashi T."/>
            <person name="Sahin N."/>
            <person name="Tani A."/>
        </authorList>
    </citation>
    <scope>NUCLEOTIDE SEQUENCE</scope>
    <source>
        <strain evidence="2">DSM 23674</strain>
    </source>
</reference>